<dbReference type="SMART" id="SM01236">
    <property type="entry name" value="Haem_oxygenase_2"/>
    <property type="match status" value="1"/>
</dbReference>
<name>T1CSU3_9ZZZZ</name>
<dbReference type="Pfam" id="PF14518">
    <property type="entry name" value="Haem_oxygenas_2"/>
    <property type="match status" value="1"/>
</dbReference>
<evidence type="ECO:0000313" key="2">
    <source>
        <dbReference type="EMBL" id="EQD71624.1"/>
    </source>
</evidence>
<protein>
    <submittedName>
        <fullName evidence="2">Coenzyme PQQ synthesis protein C family protein</fullName>
    </submittedName>
</protein>
<dbReference type="AlphaFoldDB" id="T1CSU3"/>
<dbReference type="PANTHER" id="PTHR40279:SF3">
    <property type="entry name" value="4-AMINOBENZOATE SYNTHASE"/>
    <property type="match status" value="1"/>
</dbReference>
<dbReference type="EMBL" id="AUZY01002725">
    <property type="protein sequence ID" value="EQD71624.1"/>
    <property type="molecule type" value="Genomic_DNA"/>
</dbReference>
<reference evidence="2" key="1">
    <citation type="submission" date="2013-08" db="EMBL/GenBank/DDBJ databases">
        <authorList>
            <person name="Mendez C."/>
            <person name="Richter M."/>
            <person name="Ferrer M."/>
            <person name="Sanchez J."/>
        </authorList>
    </citation>
    <scope>NUCLEOTIDE SEQUENCE</scope>
</reference>
<keyword evidence="1" id="KW-0560">Oxidoreductase</keyword>
<dbReference type="PANTHER" id="PTHR40279">
    <property type="entry name" value="PQQC-LIKE PROTEIN"/>
    <property type="match status" value="1"/>
</dbReference>
<proteinExistence type="predicted"/>
<reference evidence="2" key="2">
    <citation type="journal article" date="2014" name="ISME J.">
        <title>Microbial stratification in low pH oxic and suboxic macroscopic growths along an acid mine drainage.</title>
        <authorList>
            <person name="Mendez-Garcia C."/>
            <person name="Mesa V."/>
            <person name="Sprenger R.R."/>
            <person name="Richter M."/>
            <person name="Diez M.S."/>
            <person name="Solano J."/>
            <person name="Bargiela R."/>
            <person name="Golyshina O.V."/>
            <person name="Manteca A."/>
            <person name="Ramos J.L."/>
            <person name="Gallego J.R."/>
            <person name="Llorente I."/>
            <person name="Martins Dos Santos V.A."/>
            <person name="Jensen O.N."/>
            <person name="Pelaez A.I."/>
            <person name="Sanchez J."/>
            <person name="Ferrer M."/>
        </authorList>
    </citation>
    <scope>NUCLEOTIDE SEQUENCE</scope>
</reference>
<dbReference type="InterPro" id="IPR039068">
    <property type="entry name" value="PqqC-like"/>
</dbReference>
<dbReference type="SUPFAM" id="SSF48613">
    <property type="entry name" value="Heme oxygenase-like"/>
    <property type="match status" value="1"/>
</dbReference>
<gene>
    <name evidence="2" type="ORF">B1B_04351</name>
</gene>
<dbReference type="Gene3D" id="1.20.910.10">
    <property type="entry name" value="Heme oxygenase-like"/>
    <property type="match status" value="1"/>
</dbReference>
<dbReference type="GO" id="GO:0016491">
    <property type="term" value="F:oxidoreductase activity"/>
    <property type="evidence" value="ECO:0007669"/>
    <property type="project" value="UniProtKB-KW"/>
</dbReference>
<organism evidence="2">
    <name type="scientific">mine drainage metagenome</name>
    <dbReference type="NCBI Taxonomy" id="410659"/>
    <lineage>
        <taxon>unclassified sequences</taxon>
        <taxon>metagenomes</taxon>
        <taxon>ecological metagenomes</taxon>
    </lineage>
</organism>
<sequence length="232" mass="26815">MIAAEPWTLAPEAFCSQLRQYKLDHHPFRTHPFFREWVAGTLPLAHLQAWAPQFYAWLCVIPRAYALRFAQLPWTDEFARYRPMLLEHLTEEAGFPEPQNKPHPELFLKFCEGIGLSREKVQGTPWLPGTYLAIDDFLYVNHHEPFYVSAAGSSEPPNVELCEKLLPVLRKVYRVPEANLEYYVMHGELDKEHSQLVNDIVRDFAGEGPATRRSMWESMLRGIGVHQALVDS</sequence>
<evidence type="ECO:0000256" key="1">
    <source>
        <dbReference type="ARBA" id="ARBA00023002"/>
    </source>
</evidence>
<feature type="non-terminal residue" evidence="2">
    <location>
        <position position="232"/>
    </location>
</feature>
<comment type="caution">
    <text evidence="2">The sequence shown here is derived from an EMBL/GenBank/DDBJ whole genome shotgun (WGS) entry which is preliminary data.</text>
</comment>
<accession>T1CSU3</accession>
<dbReference type="InterPro" id="IPR016084">
    <property type="entry name" value="Haem_Oase-like_multi-hlx"/>
</dbReference>